<dbReference type="EMBL" id="GBRH01225170">
    <property type="protein sequence ID" value="JAD72725.1"/>
    <property type="molecule type" value="Transcribed_RNA"/>
</dbReference>
<organism evidence="1">
    <name type="scientific">Arundo donax</name>
    <name type="common">Giant reed</name>
    <name type="synonym">Donax arundinaceus</name>
    <dbReference type="NCBI Taxonomy" id="35708"/>
    <lineage>
        <taxon>Eukaryota</taxon>
        <taxon>Viridiplantae</taxon>
        <taxon>Streptophyta</taxon>
        <taxon>Embryophyta</taxon>
        <taxon>Tracheophyta</taxon>
        <taxon>Spermatophyta</taxon>
        <taxon>Magnoliopsida</taxon>
        <taxon>Liliopsida</taxon>
        <taxon>Poales</taxon>
        <taxon>Poaceae</taxon>
        <taxon>PACMAD clade</taxon>
        <taxon>Arundinoideae</taxon>
        <taxon>Arundineae</taxon>
        <taxon>Arundo</taxon>
    </lineage>
</organism>
<sequence>MEIKVQFDTKCVTINQIISWFWDVFDAIF</sequence>
<proteinExistence type="predicted"/>
<reference evidence="1" key="2">
    <citation type="journal article" date="2015" name="Data Brief">
        <title>Shoot transcriptome of the giant reed, Arundo donax.</title>
        <authorList>
            <person name="Barrero R.A."/>
            <person name="Guerrero F.D."/>
            <person name="Moolhuijzen P."/>
            <person name="Goolsby J.A."/>
            <person name="Tidwell J."/>
            <person name="Bellgard S.E."/>
            <person name="Bellgard M.I."/>
        </authorList>
    </citation>
    <scope>NUCLEOTIDE SEQUENCE</scope>
    <source>
        <tissue evidence="1">Shoot tissue taken approximately 20 cm above the soil surface</tissue>
    </source>
</reference>
<accession>A0A0A9CH66</accession>
<evidence type="ECO:0000313" key="1">
    <source>
        <dbReference type="EMBL" id="JAD72725.1"/>
    </source>
</evidence>
<protein>
    <submittedName>
        <fullName evidence="1">Uncharacterized protein</fullName>
    </submittedName>
</protein>
<reference evidence="1" key="1">
    <citation type="submission" date="2014-09" db="EMBL/GenBank/DDBJ databases">
        <authorList>
            <person name="Magalhaes I.L.F."/>
            <person name="Oliveira U."/>
            <person name="Santos F.R."/>
            <person name="Vidigal T.H.D.A."/>
            <person name="Brescovit A.D."/>
            <person name="Santos A.J."/>
        </authorList>
    </citation>
    <scope>NUCLEOTIDE SEQUENCE</scope>
    <source>
        <tissue evidence="1">Shoot tissue taken approximately 20 cm above the soil surface</tissue>
    </source>
</reference>
<name>A0A0A9CH66_ARUDO</name>
<dbReference type="AlphaFoldDB" id="A0A0A9CH66"/>